<sequence length="172" mass="19614">MTSIYPSHLVREVLWQGERLLVRPVRKDDTDGYIAAAKLCTIEDIRRRLMTGIMQVSQALIAKFTEVDYDRTMAFVAEGVKGDLMAITRLVHDSCRKSAEFAIIVRSDLQRKGLGMLMQKMLLDYAHDVGLHEVWGMVDCENRKILSLVEKLGFTRRLEFGNPFARVVKVLG</sequence>
<gene>
    <name evidence="2" type="ORF">GCM10008942_01500</name>
</gene>
<proteinExistence type="predicted"/>
<reference evidence="2 3" key="1">
    <citation type="journal article" date="2019" name="Int. J. Syst. Evol. Microbiol.">
        <title>The Global Catalogue of Microorganisms (GCM) 10K type strain sequencing project: providing services to taxonomists for standard genome sequencing and annotation.</title>
        <authorList>
            <consortium name="The Broad Institute Genomics Platform"/>
            <consortium name="The Broad Institute Genome Sequencing Center for Infectious Disease"/>
            <person name="Wu L."/>
            <person name="Ma J."/>
        </authorList>
    </citation>
    <scope>NUCLEOTIDE SEQUENCE [LARGE SCALE GENOMIC DNA]</scope>
    <source>
        <strain evidence="2 3">JCM 15089</strain>
    </source>
</reference>
<dbReference type="EMBL" id="BAAADD010000001">
    <property type="protein sequence ID" value="GAA0556734.1"/>
    <property type="molecule type" value="Genomic_DNA"/>
</dbReference>
<dbReference type="Gene3D" id="3.40.630.30">
    <property type="match status" value="1"/>
</dbReference>
<evidence type="ECO:0000313" key="3">
    <source>
        <dbReference type="Proteomes" id="UP001499951"/>
    </source>
</evidence>
<dbReference type="RefSeq" id="WP_166930464.1">
    <property type="nucleotide sequence ID" value="NZ_BAAADD010000001.1"/>
</dbReference>
<evidence type="ECO:0000313" key="2">
    <source>
        <dbReference type="EMBL" id="GAA0556734.1"/>
    </source>
</evidence>
<evidence type="ECO:0000259" key="1">
    <source>
        <dbReference type="PROSITE" id="PS51186"/>
    </source>
</evidence>
<dbReference type="SUPFAM" id="SSF55729">
    <property type="entry name" value="Acyl-CoA N-acyltransferases (Nat)"/>
    <property type="match status" value="1"/>
</dbReference>
<comment type="caution">
    <text evidence="2">The sequence shown here is derived from an EMBL/GenBank/DDBJ whole genome shotgun (WGS) entry which is preliminary data.</text>
</comment>
<dbReference type="PROSITE" id="PS51186">
    <property type="entry name" value="GNAT"/>
    <property type="match status" value="1"/>
</dbReference>
<dbReference type="InterPro" id="IPR000182">
    <property type="entry name" value="GNAT_dom"/>
</dbReference>
<dbReference type="Proteomes" id="UP001499951">
    <property type="component" value="Unassembled WGS sequence"/>
</dbReference>
<protein>
    <recommendedName>
        <fullName evidence="1">N-acetyltransferase domain-containing protein</fullName>
    </recommendedName>
</protein>
<feature type="domain" description="N-acetyltransferase" evidence="1">
    <location>
        <begin position="20"/>
        <end position="172"/>
    </location>
</feature>
<dbReference type="Pfam" id="PF13302">
    <property type="entry name" value="Acetyltransf_3"/>
    <property type="match status" value="1"/>
</dbReference>
<dbReference type="InterPro" id="IPR016181">
    <property type="entry name" value="Acyl_CoA_acyltransferase"/>
</dbReference>
<accession>A0ABN1E0R5</accession>
<name>A0ABN1E0R5_9PROT</name>
<keyword evidence="3" id="KW-1185">Reference proteome</keyword>
<organism evidence="2 3">
    <name type="scientific">Rhizomicrobium electricum</name>
    <dbReference type="NCBI Taxonomy" id="480070"/>
    <lineage>
        <taxon>Bacteria</taxon>
        <taxon>Pseudomonadati</taxon>
        <taxon>Pseudomonadota</taxon>
        <taxon>Alphaproteobacteria</taxon>
        <taxon>Micropepsales</taxon>
        <taxon>Micropepsaceae</taxon>
        <taxon>Rhizomicrobium</taxon>
    </lineage>
</organism>